<dbReference type="InterPro" id="IPR003029">
    <property type="entry name" value="S1_domain"/>
</dbReference>
<feature type="domain" description="S1 motif" evidence="4">
    <location>
        <begin position="16"/>
        <end position="85"/>
    </location>
</feature>
<dbReference type="RefSeq" id="WP_013788014.1">
    <property type="nucleotide sequence ID" value="NC_015555.1"/>
</dbReference>
<protein>
    <submittedName>
        <fullName evidence="5">RNA binding S1 domain protein</fullName>
    </submittedName>
</protein>
<dbReference type="STRING" id="858215.Thexy_1239"/>
<feature type="domain" description="S1 motif" evidence="4">
    <location>
        <begin position="272"/>
        <end position="336"/>
    </location>
</feature>
<dbReference type="eggNOG" id="COG0539">
    <property type="taxonomic scope" value="Bacteria"/>
</dbReference>
<evidence type="ECO:0000256" key="2">
    <source>
        <dbReference type="ARBA" id="ARBA00022980"/>
    </source>
</evidence>
<evidence type="ECO:0000256" key="3">
    <source>
        <dbReference type="ARBA" id="ARBA00023274"/>
    </source>
</evidence>
<accession>F6BLM5</accession>
<keyword evidence="3" id="KW-0687">Ribonucleoprotein</keyword>
<sequence>MDDFMNEYTFNEIHSGDIVKGKIIKILNDGIIADIGYKSDAFVPKSQLSLNPNIRISDDFNVGDEIDLYIIKREDENGDVLASKVKADTELAEERLNTSFKNGDILNGKIIEVVKGGVVAEVLGVKAFIPASQLDMHYVDDLNSYLGEKIEVKIIDYIPSKKLVASRRIVLEEEKNKKKETLLKNIREGQVINGVVKSITKFGVFVDLGGIDGLIPLREISWSKNVNINDVLHIGDRVDVYVDKIDQEKITLSLKKLFPDPWVNINEKFKVGDIILGIITNVTTFGAFVEISEGLEGLAHKNDLIKNVKEYKIGDEITVEIISFDSEKKKLSLKEVEKNSESYDLEREELNVTITDRIQNINNYS</sequence>
<name>F6BLM5_THEXL</name>
<proteinExistence type="inferred from homology"/>
<organism evidence="5 6">
    <name type="scientific">Thermoanaerobacterium xylanolyticum (strain ATCC 49914 / DSM 7097 / LX-11)</name>
    <dbReference type="NCBI Taxonomy" id="858215"/>
    <lineage>
        <taxon>Bacteria</taxon>
        <taxon>Bacillati</taxon>
        <taxon>Bacillota</taxon>
        <taxon>Clostridia</taxon>
        <taxon>Thermoanaerobacterales</taxon>
        <taxon>Thermoanaerobacteraceae</taxon>
        <taxon>Thermoanaerobacterium</taxon>
    </lineage>
</organism>
<evidence type="ECO:0000256" key="1">
    <source>
        <dbReference type="ARBA" id="ARBA00006767"/>
    </source>
</evidence>
<feature type="domain" description="S1 motif" evidence="4">
    <location>
        <begin position="189"/>
        <end position="255"/>
    </location>
</feature>
<dbReference type="CDD" id="cd05687">
    <property type="entry name" value="S1_RPS1_repeat_ec1_hs1"/>
    <property type="match status" value="1"/>
</dbReference>
<dbReference type="GO" id="GO:0006412">
    <property type="term" value="P:translation"/>
    <property type="evidence" value="ECO:0007669"/>
    <property type="project" value="TreeGrafter"/>
</dbReference>
<dbReference type="Proteomes" id="UP000007239">
    <property type="component" value="Chromosome"/>
</dbReference>
<keyword evidence="6" id="KW-1185">Reference proteome</keyword>
<dbReference type="KEGG" id="txy:Thexy_1239"/>
<comment type="similarity">
    <text evidence="1">Belongs to the bacterial ribosomal protein bS1 family.</text>
</comment>
<dbReference type="GO" id="GO:0005840">
    <property type="term" value="C:ribosome"/>
    <property type="evidence" value="ECO:0007669"/>
    <property type="project" value="UniProtKB-KW"/>
</dbReference>
<dbReference type="GO" id="GO:0003735">
    <property type="term" value="F:structural constituent of ribosome"/>
    <property type="evidence" value="ECO:0007669"/>
    <property type="project" value="TreeGrafter"/>
</dbReference>
<keyword evidence="2" id="KW-0689">Ribosomal protein</keyword>
<gene>
    <name evidence="5" type="ordered locus">Thexy_1239</name>
</gene>
<dbReference type="AlphaFoldDB" id="F6BLM5"/>
<dbReference type="Pfam" id="PF00575">
    <property type="entry name" value="S1"/>
    <property type="match status" value="4"/>
</dbReference>
<dbReference type="PROSITE" id="PS50126">
    <property type="entry name" value="S1"/>
    <property type="match status" value="4"/>
</dbReference>
<dbReference type="SMART" id="SM00316">
    <property type="entry name" value="S1"/>
    <property type="match status" value="4"/>
</dbReference>
<evidence type="ECO:0000313" key="6">
    <source>
        <dbReference type="Proteomes" id="UP000007239"/>
    </source>
</evidence>
<dbReference type="EMBL" id="CP002739">
    <property type="protein sequence ID" value="AEF17272.1"/>
    <property type="molecule type" value="Genomic_DNA"/>
</dbReference>
<dbReference type="InterPro" id="IPR050437">
    <property type="entry name" value="Ribos_protein_bS1-like"/>
</dbReference>
<dbReference type="InterPro" id="IPR012340">
    <property type="entry name" value="NA-bd_OB-fold"/>
</dbReference>
<dbReference type="GO" id="GO:1990904">
    <property type="term" value="C:ribonucleoprotein complex"/>
    <property type="evidence" value="ECO:0007669"/>
    <property type="project" value="UniProtKB-KW"/>
</dbReference>
<dbReference type="SUPFAM" id="SSF50249">
    <property type="entry name" value="Nucleic acid-binding proteins"/>
    <property type="match status" value="4"/>
</dbReference>
<dbReference type="GO" id="GO:0003729">
    <property type="term" value="F:mRNA binding"/>
    <property type="evidence" value="ECO:0007669"/>
    <property type="project" value="TreeGrafter"/>
</dbReference>
<reference evidence="5" key="1">
    <citation type="submission" date="2011-05" db="EMBL/GenBank/DDBJ databases">
        <title>Complete sequence of Thermoanaerobacterium xylanolyticum LX-11.</title>
        <authorList>
            <consortium name="US DOE Joint Genome Institute"/>
            <person name="Lucas S."/>
            <person name="Han J."/>
            <person name="Lapidus A."/>
            <person name="Cheng J.-F."/>
            <person name="Goodwin L."/>
            <person name="Pitluck S."/>
            <person name="Peters L."/>
            <person name="Mikhailova N."/>
            <person name="Lu M."/>
            <person name="Han C."/>
            <person name="Tapia R."/>
            <person name="Land M."/>
            <person name="Hauser L."/>
            <person name="Kyrpides N."/>
            <person name="Ivanova N."/>
            <person name="Pagani I."/>
            <person name="Hemme C."/>
            <person name="Woyke T."/>
        </authorList>
    </citation>
    <scope>NUCLEOTIDE SEQUENCE</scope>
    <source>
        <strain evidence="5">LX-11</strain>
    </source>
</reference>
<feature type="domain" description="S1 motif" evidence="4">
    <location>
        <begin position="103"/>
        <end position="168"/>
    </location>
</feature>
<dbReference type="PRINTS" id="PR00681">
    <property type="entry name" value="RIBOSOMALS1"/>
</dbReference>
<dbReference type="PANTHER" id="PTHR10724:SF7">
    <property type="entry name" value="SMALL RIBOSOMAL SUBUNIT PROTEIN BS1C"/>
    <property type="match status" value="1"/>
</dbReference>
<dbReference type="CDD" id="cd04465">
    <property type="entry name" value="S1_RPS1_repeat_ec2_hs2"/>
    <property type="match status" value="1"/>
</dbReference>
<dbReference type="InterPro" id="IPR035104">
    <property type="entry name" value="Ribosomal_protein_S1-like"/>
</dbReference>
<dbReference type="PANTHER" id="PTHR10724">
    <property type="entry name" value="30S RIBOSOMAL PROTEIN S1"/>
    <property type="match status" value="1"/>
</dbReference>
<evidence type="ECO:0000259" key="4">
    <source>
        <dbReference type="PROSITE" id="PS50126"/>
    </source>
</evidence>
<dbReference type="Gene3D" id="2.40.50.140">
    <property type="entry name" value="Nucleic acid-binding proteins"/>
    <property type="match status" value="4"/>
</dbReference>
<dbReference type="HOGENOM" id="CLU_015805_4_5_9"/>
<evidence type="ECO:0000313" key="5">
    <source>
        <dbReference type="EMBL" id="AEF17272.1"/>
    </source>
</evidence>